<feature type="compositionally biased region" description="Basic and acidic residues" evidence="1">
    <location>
        <begin position="227"/>
        <end position="250"/>
    </location>
</feature>
<feature type="compositionally biased region" description="Basic and acidic residues" evidence="1">
    <location>
        <begin position="478"/>
        <end position="488"/>
    </location>
</feature>
<feature type="compositionally biased region" description="Basic and acidic residues" evidence="1">
    <location>
        <begin position="417"/>
        <end position="438"/>
    </location>
</feature>
<dbReference type="OrthoDB" id="4159241at2759"/>
<sequence>MSKKKHLQSTSGTPSGNKDGDSNSGAKHHQNNSQNSNKGKAVDRHGSFESALPFLSPSPFPGSRGFMLPPEQDPWRSFSDPRAASDAKPLLAPSNIGTKFKIPKFTQPELKAPPPLRGLSSSFSANIPSTAPTDRQGVSPKTTVSVPTDHKSDPAWLARQMEKVREQAIQKPSFSAYAKQADDSADGDDKNGKPKKGQNESESAIKKPKRDQKKNKNKKKNRTKTKNKVEKKEEGKDANADKPHDKEKTSKPRPMLQVESPGAVEKRKQTNAARREREARQKEKPRGAVEAKTLDKLKTEEPIGQVKILLGTASLKRKFNEPNSTVAFNSSLDSETRAIKRLREAIPGTKLTLVSQKLEQECDTQPTGMAVLVEAARETILDLARGQMSTTMGLGGSQEGLGGAVLRMLKEQKGRLDRLELAAEKPKDAEEERGEQARSESSISPSSGDEGDEQEEDERLEHDQEMASDEGTSSSGSSRDREDQTDSY</sequence>
<reference evidence="2 3" key="1">
    <citation type="submission" date="2013-03" db="EMBL/GenBank/DDBJ databases">
        <title>The Genome Sequence of Exophiala aquamarina CBS 119918.</title>
        <authorList>
            <consortium name="The Broad Institute Genomics Platform"/>
            <person name="Cuomo C."/>
            <person name="de Hoog S."/>
            <person name="Gorbushina A."/>
            <person name="Walker B."/>
            <person name="Young S.K."/>
            <person name="Zeng Q."/>
            <person name="Gargeya S."/>
            <person name="Fitzgerald M."/>
            <person name="Haas B."/>
            <person name="Abouelleil A."/>
            <person name="Allen A.W."/>
            <person name="Alvarado L."/>
            <person name="Arachchi H.M."/>
            <person name="Berlin A.M."/>
            <person name="Chapman S.B."/>
            <person name="Gainer-Dewar J."/>
            <person name="Goldberg J."/>
            <person name="Griggs A."/>
            <person name="Gujja S."/>
            <person name="Hansen M."/>
            <person name="Howarth C."/>
            <person name="Imamovic A."/>
            <person name="Ireland A."/>
            <person name="Larimer J."/>
            <person name="McCowan C."/>
            <person name="Murphy C."/>
            <person name="Pearson M."/>
            <person name="Poon T.W."/>
            <person name="Priest M."/>
            <person name="Roberts A."/>
            <person name="Saif S."/>
            <person name="Shea T."/>
            <person name="Sisk P."/>
            <person name="Sykes S."/>
            <person name="Wortman J."/>
            <person name="Nusbaum C."/>
            <person name="Birren B."/>
        </authorList>
    </citation>
    <scope>NUCLEOTIDE SEQUENCE [LARGE SCALE GENOMIC DNA]</scope>
    <source>
        <strain evidence="2 3">CBS 119918</strain>
    </source>
</reference>
<keyword evidence="3" id="KW-1185">Reference proteome</keyword>
<dbReference type="AlphaFoldDB" id="A0A072P9A5"/>
<evidence type="ECO:0000256" key="1">
    <source>
        <dbReference type="SAM" id="MobiDB-lite"/>
    </source>
</evidence>
<feature type="compositionally biased region" description="Polar residues" evidence="1">
    <location>
        <begin position="119"/>
        <end position="133"/>
    </location>
</feature>
<feature type="compositionally biased region" description="Acidic residues" evidence="1">
    <location>
        <begin position="449"/>
        <end position="458"/>
    </location>
</feature>
<comment type="caution">
    <text evidence="2">The sequence shown here is derived from an EMBL/GenBank/DDBJ whole genome shotgun (WGS) entry which is preliminary data.</text>
</comment>
<dbReference type="GeneID" id="25282796"/>
<feature type="compositionally biased region" description="Low complexity" evidence="1">
    <location>
        <begin position="439"/>
        <end position="448"/>
    </location>
</feature>
<dbReference type="Proteomes" id="UP000027920">
    <property type="component" value="Unassembled WGS sequence"/>
</dbReference>
<evidence type="ECO:0000313" key="3">
    <source>
        <dbReference type="Proteomes" id="UP000027920"/>
    </source>
</evidence>
<name>A0A072P9A5_9EURO</name>
<feature type="compositionally biased region" description="Basic and acidic residues" evidence="1">
    <location>
        <begin position="264"/>
        <end position="295"/>
    </location>
</feature>
<dbReference type="HOGENOM" id="CLU_559012_0_0_1"/>
<feature type="region of interest" description="Disordered" evidence="1">
    <location>
        <begin position="417"/>
        <end position="488"/>
    </location>
</feature>
<gene>
    <name evidence="2" type="ORF">A1O9_07883</name>
</gene>
<dbReference type="RefSeq" id="XP_013258892.1">
    <property type="nucleotide sequence ID" value="XM_013403438.1"/>
</dbReference>
<organism evidence="2 3">
    <name type="scientific">Exophiala aquamarina CBS 119918</name>
    <dbReference type="NCBI Taxonomy" id="1182545"/>
    <lineage>
        <taxon>Eukaryota</taxon>
        <taxon>Fungi</taxon>
        <taxon>Dikarya</taxon>
        <taxon>Ascomycota</taxon>
        <taxon>Pezizomycotina</taxon>
        <taxon>Eurotiomycetes</taxon>
        <taxon>Chaetothyriomycetidae</taxon>
        <taxon>Chaetothyriales</taxon>
        <taxon>Herpotrichiellaceae</taxon>
        <taxon>Exophiala</taxon>
    </lineage>
</organism>
<feature type="compositionally biased region" description="Basic residues" evidence="1">
    <location>
        <begin position="206"/>
        <end position="226"/>
    </location>
</feature>
<feature type="compositionally biased region" description="Low complexity" evidence="1">
    <location>
        <begin position="48"/>
        <end position="66"/>
    </location>
</feature>
<evidence type="ECO:0000313" key="2">
    <source>
        <dbReference type="EMBL" id="KEF56302.1"/>
    </source>
</evidence>
<feature type="compositionally biased region" description="Basic and acidic residues" evidence="1">
    <location>
        <begin position="187"/>
        <end position="205"/>
    </location>
</feature>
<accession>A0A072P9A5</accession>
<feature type="region of interest" description="Disordered" evidence="1">
    <location>
        <begin position="1"/>
        <end position="295"/>
    </location>
</feature>
<dbReference type="VEuPathDB" id="FungiDB:A1O9_07883"/>
<proteinExistence type="predicted"/>
<protein>
    <submittedName>
        <fullName evidence="2">Uncharacterized protein</fullName>
    </submittedName>
</protein>
<dbReference type="EMBL" id="AMGV01000006">
    <property type="protein sequence ID" value="KEF56302.1"/>
    <property type="molecule type" value="Genomic_DNA"/>
</dbReference>